<evidence type="ECO:0008006" key="3">
    <source>
        <dbReference type="Google" id="ProtNLM"/>
    </source>
</evidence>
<organism evidence="1 2">
    <name type="scientific">Arthrobacter terrae</name>
    <dbReference type="NCBI Taxonomy" id="2935737"/>
    <lineage>
        <taxon>Bacteria</taxon>
        <taxon>Bacillati</taxon>
        <taxon>Actinomycetota</taxon>
        <taxon>Actinomycetes</taxon>
        <taxon>Micrococcales</taxon>
        <taxon>Micrococcaceae</taxon>
        <taxon>Arthrobacter</taxon>
    </lineage>
</organism>
<dbReference type="EMBL" id="JADNYM010000018">
    <property type="protein sequence ID" value="MBG0740584.1"/>
    <property type="molecule type" value="Genomic_DNA"/>
</dbReference>
<dbReference type="AlphaFoldDB" id="A0A931CSD6"/>
<proteinExistence type="predicted"/>
<name>A0A931CSD6_9MICC</name>
<dbReference type="InterPro" id="IPR023393">
    <property type="entry name" value="START-like_dom_sf"/>
</dbReference>
<protein>
    <recommendedName>
        <fullName evidence="3">Activator of Hsp90 ATPase homolog 1-like protein</fullName>
    </recommendedName>
</protein>
<dbReference type="SUPFAM" id="SSF55961">
    <property type="entry name" value="Bet v1-like"/>
    <property type="match status" value="1"/>
</dbReference>
<accession>A0A931CSD6</accession>
<gene>
    <name evidence="1" type="ORF">IV500_14475</name>
</gene>
<dbReference type="Proteomes" id="UP000655366">
    <property type="component" value="Unassembled WGS sequence"/>
</dbReference>
<evidence type="ECO:0000313" key="1">
    <source>
        <dbReference type="EMBL" id="MBG0740584.1"/>
    </source>
</evidence>
<dbReference type="Gene3D" id="3.30.530.20">
    <property type="match status" value="1"/>
</dbReference>
<reference evidence="1 2" key="1">
    <citation type="submission" date="2020-11" db="EMBL/GenBank/DDBJ databases">
        <title>Arthrobacter antarcticus sp. nov., isolated from Antarctic Soil.</title>
        <authorList>
            <person name="Li J."/>
        </authorList>
    </citation>
    <scope>NUCLEOTIDE SEQUENCE [LARGE SCALE GENOMIC DNA]</scope>
    <source>
        <strain evidence="1 2">Z1-20</strain>
    </source>
</reference>
<dbReference type="RefSeq" id="WP_230854995.1">
    <property type="nucleotide sequence ID" value="NZ_JADNYM010000018.1"/>
</dbReference>
<comment type="caution">
    <text evidence="1">The sequence shown here is derived from an EMBL/GenBank/DDBJ whole genome shotgun (WGS) entry which is preliminary data.</text>
</comment>
<keyword evidence="2" id="KW-1185">Reference proteome</keyword>
<sequence length="168" mass="18116">MTDLFSHAAPTAGPQSPTQAVICCDVTVPVGLNDAFQGFTDNIHLWWPVDDCSEFGAESHVGFDDGELLEESVKGEECLWARVSEWTPPSSIGLAWLVDLAPLSAGRVGITFDSLPDGTTVVRLSQQASVPHSAAGEAVPDARDSDSVTWKQLLQRYARFMGSRPDLD</sequence>
<evidence type="ECO:0000313" key="2">
    <source>
        <dbReference type="Proteomes" id="UP000655366"/>
    </source>
</evidence>